<dbReference type="GO" id="GO:0050661">
    <property type="term" value="F:NADP binding"/>
    <property type="evidence" value="ECO:0007669"/>
    <property type="project" value="InterPro"/>
</dbReference>
<evidence type="ECO:0000256" key="4">
    <source>
        <dbReference type="ARBA" id="ARBA00022857"/>
    </source>
</evidence>
<evidence type="ECO:0000256" key="2">
    <source>
        <dbReference type="ARBA" id="ARBA00022630"/>
    </source>
</evidence>
<keyword evidence="6 7" id="KW-0503">Monooxygenase</keyword>
<comment type="cofactor">
    <cofactor evidence="7">
        <name>FAD</name>
        <dbReference type="ChEBI" id="CHEBI:57692"/>
    </cofactor>
</comment>
<keyword evidence="9" id="KW-1185">Reference proteome</keyword>
<dbReference type="PRINTS" id="PR00370">
    <property type="entry name" value="FMOXYGENASE"/>
</dbReference>
<dbReference type="Gene3D" id="3.50.50.60">
    <property type="entry name" value="FAD/NAD(P)-binding domain"/>
    <property type="match status" value="2"/>
</dbReference>
<dbReference type="Proteomes" id="UP000516437">
    <property type="component" value="Chromosome 4"/>
</dbReference>
<keyword evidence="3 7" id="KW-0274">FAD</keyword>
<evidence type="ECO:0000256" key="5">
    <source>
        <dbReference type="ARBA" id="ARBA00023002"/>
    </source>
</evidence>
<sequence>MAIPGTTIQHLSMPTAPRPITSRHVAVIGAGAAGLVAARELRREGHSVVVFERDDQVGGTWVYTPAVESDLLGVDPSRRTVHTSLYHSLRTNLPRESMGFRDYPFVFKDDADRDPRRFPGHREVLAYLKDFTREFGIGELVRFDSEVARVRIVEGSKWEVKSFERGKDETVLGEIFDAVVVCNGHYTEPRIAEIPGMNKWPGKQMHSHNYRVPEPFRDQVVVLIGSSASAVDISRDIAVVAKEVHVAARTVGNGSFGKQPGYDNMWLHPMIERVCEDGSVHFQDGSIILANVILHCTGYKYYFPFLETNGILTVEDNRVGPLYKHIFSPVLGPWLSFVGLPWKVIPFPLVELQSKWIAGVLSNRVSLPSEEEMMEDVEAFYASLEASGTPKRYTHNMGASQGLWSDFLLDVAFQFEYNNWLAAHSGCPPIEEWRIQMYYATGKNRLARPESYRDEWEDDHLVLQAREDFINYTTNLNSNRFASE</sequence>
<keyword evidence="4" id="KW-0521">NADP</keyword>
<dbReference type="OrthoDB" id="66881at2759"/>
<accession>A0A6A1VVQ2</accession>
<dbReference type="InterPro" id="IPR020946">
    <property type="entry name" value="Flavin_mOase-like"/>
</dbReference>
<dbReference type="EC" id="1.-.-.-" evidence="7"/>
<dbReference type="Pfam" id="PF00743">
    <property type="entry name" value="FMO-like"/>
    <property type="match status" value="2"/>
</dbReference>
<keyword evidence="2 7" id="KW-0285">Flavoprotein</keyword>
<dbReference type="AlphaFoldDB" id="A0A6A1VVQ2"/>
<dbReference type="InterPro" id="IPR036188">
    <property type="entry name" value="FAD/NAD-bd_sf"/>
</dbReference>
<dbReference type="PANTHER" id="PTHR23023">
    <property type="entry name" value="DIMETHYLANILINE MONOOXYGENASE"/>
    <property type="match status" value="1"/>
</dbReference>
<evidence type="ECO:0000256" key="7">
    <source>
        <dbReference type="RuleBase" id="RU361177"/>
    </source>
</evidence>
<organism evidence="8 9">
    <name type="scientific">Morella rubra</name>
    <name type="common">Chinese bayberry</name>
    <dbReference type="NCBI Taxonomy" id="262757"/>
    <lineage>
        <taxon>Eukaryota</taxon>
        <taxon>Viridiplantae</taxon>
        <taxon>Streptophyta</taxon>
        <taxon>Embryophyta</taxon>
        <taxon>Tracheophyta</taxon>
        <taxon>Spermatophyta</taxon>
        <taxon>Magnoliopsida</taxon>
        <taxon>eudicotyledons</taxon>
        <taxon>Gunneridae</taxon>
        <taxon>Pentapetalae</taxon>
        <taxon>rosids</taxon>
        <taxon>fabids</taxon>
        <taxon>Fagales</taxon>
        <taxon>Myricaceae</taxon>
        <taxon>Morella</taxon>
    </lineage>
</organism>
<evidence type="ECO:0000313" key="8">
    <source>
        <dbReference type="EMBL" id="KAB1217042.1"/>
    </source>
</evidence>
<comment type="similarity">
    <text evidence="1 7">Belongs to the FMO family.</text>
</comment>
<dbReference type="SUPFAM" id="SSF51905">
    <property type="entry name" value="FAD/NAD(P)-binding domain"/>
    <property type="match status" value="2"/>
</dbReference>
<dbReference type="GO" id="GO:0050660">
    <property type="term" value="F:flavin adenine dinucleotide binding"/>
    <property type="evidence" value="ECO:0007669"/>
    <property type="project" value="InterPro"/>
</dbReference>
<comment type="caution">
    <text evidence="8">The sequence shown here is derived from an EMBL/GenBank/DDBJ whole genome shotgun (WGS) entry which is preliminary data.</text>
</comment>
<keyword evidence="5 7" id="KW-0560">Oxidoreductase</keyword>
<evidence type="ECO:0000256" key="3">
    <source>
        <dbReference type="ARBA" id="ARBA00022827"/>
    </source>
</evidence>
<evidence type="ECO:0000256" key="1">
    <source>
        <dbReference type="ARBA" id="ARBA00009183"/>
    </source>
</evidence>
<evidence type="ECO:0000313" key="9">
    <source>
        <dbReference type="Proteomes" id="UP000516437"/>
    </source>
</evidence>
<protein>
    <recommendedName>
        <fullName evidence="7">Flavin-containing monooxygenase</fullName>
        <ecNumber evidence="7">1.-.-.-</ecNumber>
    </recommendedName>
</protein>
<proteinExistence type="inferred from homology"/>
<gene>
    <name evidence="8" type="ORF">CJ030_MR4G021279</name>
</gene>
<dbReference type="EMBL" id="RXIC02000022">
    <property type="protein sequence ID" value="KAB1217042.1"/>
    <property type="molecule type" value="Genomic_DNA"/>
</dbReference>
<dbReference type="InterPro" id="IPR000960">
    <property type="entry name" value="Flavin_mOase"/>
</dbReference>
<reference evidence="8 9" key="1">
    <citation type="journal article" date="2019" name="Plant Biotechnol. J.">
        <title>The red bayberry genome and genetic basis of sex determination.</title>
        <authorList>
            <person name="Jia H.M."/>
            <person name="Jia H.J."/>
            <person name="Cai Q.L."/>
            <person name="Wang Y."/>
            <person name="Zhao H.B."/>
            <person name="Yang W.F."/>
            <person name="Wang G.Y."/>
            <person name="Li Y.H."/>
            <person name="Zhan D.L."/>
            <person name="Shen Y.T."/>
            <person name="Niu Q.F."/>
            <person name="Chang L."/>
            <person name="Qiu J."/>
            <person name="Zhao L."/>
            <person name="Xie H.B."/>
            <person name="Fu W.Y."/>
            <person name="Jin J."/>
            <person name="Li X.W."/>
            <person name="Jiao Y."/>
            <person name="Zhou C.C."/>
            <person name="Tu T."/>
            <person name="Chai C.Y."/>
            <person name="Gao J.L."/>
            <person name="Fan L.J."/>
            <person name="van de Weg E."/>
            <person name="Wang J.Y."/>
            <person name="Gao Z.S."/>
        </authorList>
    </citation>
    <scope>NUCLEOTIDE SEQUENCE [LARGE SCALE GENOMIC DNA]</scope>
    <source>
        <tissue evidence="8">Leaves</tissue>
    </source>
</reference>
<dbReference type="InterPro" id="IPR050346">
    <property type="entry name" value="FMO-like"/>
</dbReference>
<evidence type="ECO:0000256" key="6">
    <source>
        <dbReference type="ARBA" id="ARBA00023033"/>
    </source>
</evidence>
<dbReference type="GO" id="GO:0004499">
    <property type="term" value="F:N,N-dimethylaniline monooxygenase activity"/>
    <property type="evidence" value="ECO:0007669"/>
    <property type="project" value="InterPro"/>
</dbReference>
<name>A0A6A1VVQ2_9ROSI</name>
<dbReference type="FunFam" id="3.50.50.60:FF:000099">
    <property type="entry name" value="Flavin-containing monooxygenase"/>
    <property type="match status" value="1"/>
</dbReference>